<evidence type="ECO:0000313" key="3">
    <source>
        <dbReference type="Proteomes" id="UP000575241"/>
    </source>
</evidence>
<keyword evidence="3" id="KW-1185">Reference proteome</keyword>
<name>A0A7W7K2N0_9SPHN</name>
<dbReference type="Proteomes" id="UP000575241">
    <property type="component" value="Unassembled WGS sequence"/>
</dbReference>
<evidence type="ECO:0008006" key="4">
    <source>
        <dbReference type="Google" id="ProtNLM"/>
    </source>
</evidence>
<keyword evidence="1" id="KW-0732">Signal</keyword>
<accession>A0A7W7K2N0</accession>
<feature type="signal peptide" evidence="1">
    <location>
        <begin position="1"/>
        <end position="15"/>
    </location>
</feature>
<dbReference type="AlphaFoldDB" id="A0A7W7K2N0"/>
<feature type="chain" id="PRO_5031071117" description="DUF4136 domain-containing protein" evidence="1">
    <location>
        <begin position="16"/>
        <end position="165"/>
    </location>
</feature>
<evidence type="ECO:0000313" key="2">
    <source>
        <dbReference type="EMBL" id="MBB4839889.1"/>
    </source>
</evidence>
<comment type="caution">
    <text evidence="2">The sequence shown here is derived from an EMBL/GenBank/DDBJ whole genome shotgun (WGS) entry which is preliminary data.</text>
</comment>
<protein>
    <recommendedName>
        <fullName evidence="4">DUF4136 domain-containing protein</fullName>
    </recommendedName>
</protein>
<dbReference type="PROSITE" id="PS51257">
    <property type="entry name" value="PROKAR_LIPOPROTEIN"/>
    <property type="match status" value="1"/>
</dbReference>
<dbReference type="EMBL" id="JACHLN010000003">
    <property type="protein sequence ID" value="MBB4839889.1"/>
    <property type="molecule type" value="Genomic_DNA"/>
</dbReference>
<organism evidence="2 3">
    <name type="scientific">Sphingomonas kyeonggiensis</name>
    <dbReference type="NCBI Taxonomy" id="1268553"/>
    <lineage>
        <taxon>Bacteria</taxon>
        <taxon>Pseudomonadati</taxon>
        <taxon>Pseudomonadota</taxon>
        <taxon>Alphaproteobacteria</taxon>
        <taxon>Sphingomonadales</taxon>
        <taxon>Sphingomonadaceae</taxon>
        <taxon>Sphingomonas</taxon>
    </lineage>
</organism>
<sequence>MRCAFWITAASCALLAGCVAPIERSDLIVGEASAPPATRFTLAGTDTSTPIGVEAREEVRRALVAAGLQEDPAAPVRVDVGFAVARKALQVALPGARPVPDDPEGIATCRRSEYVLSVAMIARDSGRLLFRSAATAHRCPRSARKVLPLLARAALSGSPWTGGKD</sequence>
<gene>
    <name evidence="2" type="ORF">HNP52_002981</name>
</gene>
<proteinExistence type="predicted"/>
<dbReference type="RefSeq" id="WP_184168420.1">
    <property type="nucleotide sequence ID" value="NZ_JACHLN010000003.1"/>
</dbReference>
<reference evidence="2 3" key="1">
    <citation type="submission" date="2020-08" db="EMBL/GenBank/DDBJ databases">
        <title>Functional genomics of gut bacteria from endangered species of beetles.</title>
        <authorList>
            <person name="Carlos-Shanley C."/>
        </authorList>
    </citation>
    <scope>NUCLEOTIDE SEQUENCE [LARGE SCALE GENOMIC DNA]</scope>
    <source>
        <strain evidence="2 3">S00224</strain>
    </source>
</reference>
<evidence type="ECO:0000256" key="1">
    <source>
        <dbReference type="SAM" id="SignalP"/>
    </source>
</evidence>